<dbReference type="STRING" id="29170.A0A368G2N9"/>
<protein>
    <submittedName>
        <fullName evidence="2">Uncharacterized protein</fullName>
    </submittedName>
</protein>
<accession>A0A368G2N9</accession>
<proteinExistence type="predicted"/>
<feature type="region of interest" description="Disordered" evidence="1">
    <location>
        <begin position="353"/>
        <end position="384"/>
    </location>
</feature>
<dbReference type="EMBL" id="JOJR01000431">
    <property type="protein sequence ID" value="RCN37948.1"/>
    <property type="molecule type" value="Genomic_DNA"/>
</dbReference>
<gene>
    <name evidence="2" type="ORF">ANCCAN_16134</name>
</gene>
<feature type="region of interest" description="Disordered" evidence="1">
    <location>
        <begin position="1"/>
        <end position="85"/>
    </location>
</feature>
<keyword evidence="3" id="KW-1185">Reference proteome</keyword>
<sequence length="642" mass="70599">MKSAQKKRKSDVQLDPSSTLPLKKDRPWYTEEVGGGMKDAPEKSSRRKSIVGLGKGLLKKMRSSSALKDRNNRDSTMSAMSSSTSAMPVFKHPSLNVTLDPMPEDQISFRSDSSAVSGDSCVLPPSFHRNKDLVRLVGNAPLDVQNWGDGISFTTESISSEDSSSHLGSAASLCTPARDFKRGKSNRGSARSMPPESELIRGLCNSAIRRTFSSVSDSIASPQRFTRERSMRLREKLLLSASMAELPEEEVAPLATCSETTEETTTPIHAPEGSSRRTSLVWSTLRSKSRIFGSKKRGDGNSTPLSVSTIEPTNEDGTTPSGRALRRSSVSSSSVQKRVSSALKKGFGLRGSNSNLAAELPGRTPAGIIKRSSTTSKDRHRMSSTFSRRCSDVSSVLERQVRIDQKRKEAEEAELYMEKMLICNEPVLEVLWRDGYDGIIVDVGATGLPVSDVAKKILTDSSGAELHKICMSNPYKNGILMTPKGKPDVVYIATEKEDSEDKRVRVGIATGMREVFENGRLKKVVRSNEFIGCRQFYNAYFQLAYPFCVPENEEYSDFVVQQFLLTSYKAFSWDPKAKNFDGTITLAGVSTENCIQMRRLHKQLIATEIRPKIDAYASVASSTAEIAPSNKDSDLAKESSQI</sequence>
<comment type="caution">
    <text evidence="2">The sequence shown here is derived from an EMBL/GenBank/DDBJ whole genome shotgun (WGS) entry which is preliminary data.</text>
</comment>
<evidence type="ECO:0000313" key="3">
    <source>
        <dbReference type="Proteomes" id="UP000252519"/>
    </source>
</evidence>
<dbReference type="AlphaFoldDB" id="A0A368G2N9"/>
<feature type="compositionally biased region" description="Polar residues" evidence="1">
    <location>
        <begin position="300"/>
        <end position="321"/>
    </location>
</feature>
<dbReference type="OrthoDB" id="5861630at2759"/>
<feature type="region of interest" description="Disordered" evidence="1">
    <location>
        <begin position="256"/>
        <end position="280"/>
    </location>
</feature>
<feature type="compositionally biased region" description="Low complexity" evidence="1">
    <location>
        <begin position="75"/>
        <end position="85"/>
    </location>
</feature>
<name>A0A368G2N9_ANCCA</name>
<evidence type="ECO:0000256" key="1">
    <source>
        <dbReference type="SAM" id="MobiDB-lite"/>
    </source>
</evidence>
<feature type="region of interest" description="Disordered" evidence="1">
    <location>
        <begin position="292"/>
        <end position="336"/>
    </location>
</feature>
<reference evidence="2 3" key="1">
    <citation type="submission" date="2014-10" db="EMBL/GenBank/DDBJ databases">
        <title>Draft genome of the hookworm Ancylostoma caninum.</title>
        <authorList>
            <person name="Mitreva M."/>
        </authorList>
    </citation>
    <scope>NUCLEOTIDE SEQUENCE [LARGE SCALE GENOMIC DNA]</scope>
    <source>
        <strain evidence="2 3">Baltimore</strain>
    </source>
</reference>
<dbReference type="Proteomes" id="UP000252519">
    <property type="component" value="Unassembled WGS sequence"/>
</dbReference>
<feature type="compositionally biased region" description="Low complexity" evidence="1">
    <location>
        <begin position="327"/>
        <end position="336"/>
    </location>
</feature>
<evidence type="ECO:0000313" key="2">
    <source>
        <dbReference type="EMBL" id="RCN37948.1"/>
    </source>
</evidence>
<organism evidence="2 3">
    <name type="scientific">Ancylostoma caninum</name>
    <name type="common">Dog hookworm</name>
    <dbReference type="NCBI Taxonomy" id="29170"/>
    <lineage>
        <taxon>Eukaryota</taxon>
        <taxon>Metazoa</taxon>
        <taxon>Ecdysozoa</taxon>
        <taxon>Nematoda</taxon>
        <taxon>Chromadorea</taxon>
        <taxon>Rhabditida</taxon>
        <taxon>Rhabditina</taxon>
        <taxon>Rhabditomorpha</taxon>
        <taxon>Strongyloidea</taxon>
        <taxon>Ancylostomatidae</taxon>
        <taxon>Ancylostomatinae</taxon>
        <taxon>Ancylostoma</taxon>
    </lineage>
</organism>